<dbReference type="PROSITE" id="PS50102">
    <property type="entry name" value="RRM"/>
    <property type="match status" value="2"/>
</dbReference>
<dbReference type="GO" id="GO:0003723">
    <property type="term" value="F:RNA binding"/>
    <property type="evidence" value="ECO:0007669"/>
    <property type="project" value="UniProtKB-UniRule"/>
</dbReference>
<dbReference type="InterPro" id="IPR000504">
    <property type="entry name" value="RRM_dom"/>
</dbReference>
<dbReference type="Pfam" id="PF04059">
    <property type="entry name" value="RRM_2"/>
    <property type="match status" value="1"/>
</dbReference>
<feature type="region of interest" description="Disordered" evidence="3">
    <location>
        <begin position="1"/>
        <end position="113"/>
    </location>
</feature>
<feature type="domain" description="RRM" evidence="4">
    <location>
        <begin position="233"/>
        <end position="311"/>
    </location>
</feature>
<feature type="compositionally biased region" description="Polar residues" evidence="3">
    <location>
        <begin position="167"/>
        <end position="196"/>
    </location>
</feature>
<dbReference type="AlphaFoldDB" id="A0AAJ8M9Z3"/>
<reference evidence="5" key="2">
    <citation type="submission" date="2024-02" db="EMBL/GenBank/DDBJ databases">
        <title>Comparative genomics of Cryptococcus and Kwoniella reveals pathogenesis evolution and contrasting modes of karyotype evolution via chromosome fusion or intercentromeric recombination.</title>
        <authorList>
            <person name="Coelho M.A."/>
            <person name="David-Palma M."/>
            <person name="Shea T."/>
            <person name="Bowers K."/>
            <person name="McGinley-Smith S."/>
            <person name="Mohammad A.W."/>
            <person name="Gnirke A."/>
            <person name="Yurkov A.M."/>
            <person name="Nowrousian M."/>
            <person name="Sun S."/>
            <person name="Cuomo C.A."/>
            <person name="Heitman J."/>
        </authorList>
    </citation>
    <scope>NUCLEOTIDE SEQUENCE</scope>
    <source>
        <strain evidence="5">CBS 10118</strain>
    </source>
</reference>
<evidence type="ECO:0000256" key="2">
    <source>
        <dbReference type="PROSITE-ProRule" id="PRU00176"/>
    </source>
</evidence>
<keyword evidence="1 2" id="KW-0694">RNA-binding</keyword>
<dbReference type="PANTHER" id="PTHR23189">
    <property type="entry name" value="RNA RECOGNITION MOTIF-CONTAINING"/>
    <property type="match status" value="1"/>
</dbReference>
<accession>A0AAJ8M9Z3</accession>
<evidence type="ECO:0000313" key="5">
    <source>
        <dbReference type="EMBL" id="WVW83190.1"/>
    </source>
</evidence>
<feature type="region of interest" description="Disordered" evidence="3">
    <location>
        <begin position="459"/>
        <end position="526"/>
    </location>
</feature>
<dbReference type="InterPro" id="IPR012677">
    <property type="entry name" value="Nucleotide-bd_a/b_plait_sf"/>
</dbReference>
<dbReference type="RefSeq" id="XP_065726105.1">
    <property type="nucleotide sequence ID" value="XM_065870033.1"/>
</dbReference>
<dbReference type="Proteomes" id="UP000092730">
    <property type="component" value="Chromosome 3"/>
</dbReference>
<organism evidence="5 6">
    <name type="scientific">Kwoniella bestiolae CBS 10118</name>
    <dbReference type="NCBI Taxonomy" id="1296100"/>
    <lineage>
        <taxon>Eukaryota</taxon>
        <taxon>Fungi</taxon>
        <taxon>Dikarya</taxon>
        <taxon>Basidiomycota</taxon>
        <taxon>Agaricomycotina</taxon>
        <taxon>Tremellomycetes</taxon>
        <taxon>Tremellales</taxon>
        <taxon>Cryptococcaceae</taxon>
        <taxon>Kwoniella</taxon>
    </lineage>
</organism>
<dbReference type="SUPFAM" id="SSF54928">
    <property type="entry name" value="RNA-binding domain, RBD"/>
    <property type="match status" value="2"/>
</dbReference>
<dbReference type="Gene3D" id="3.30.70.330">
    <property type="match status" value="1"/>
</dbReference>
<feature type="compositionally biased region" description="Polar residues" evidence="3">
    <location>
        <begin position="100"/>
        <end position="113"/>
    </location>
</feature>
<keyword evidence="6" id="KW-1185">Reference proteome</keyword>
<feature type="compositionally biased region" description="Polar residues" evidence="3">
    <location>
        <begin position="490"/>
        <end position="520"/>
    </location>
</feature>
<evidence type="ECO:0000256" key="1">
    <source>
        <dbReference type="ARBA" id="ARBA00022884"/>
    </source>
</evidence>
<sequence>MTIPLTPTGSPAEPHTSASPATANLDKELPSTPTKAHTAKAFSPSSGGKKKHSPIMVRIPTPTSPTLEAGKGKKSVRKVIQAGKGSMEEKEEDEGKSLLNPHSSTFKPQSTLESFSATMRDLSLNDAGPSSRPLQIITEKEGPETPKKKKDASHFGTPRQPIRGETLASTPSLTYTPFAPSTSQSSRLPITPSTPATPVRRGNDNSLEGKNQKERQMQMVSGMGEDLPEDIGRYLLIQQIPRDATEEEIKSLIESTCNFKAIIIKLLRSRGFVIVAFYDPREATKLYNILRTSSVRFRKEGPSIQLHCMKTEFTVVQSIIGRSAGWEKIWEDSHSIIKVEITGGVGVSREIMDKTLTTFGELQRLDEVGNTGRCFIAEYFDTRHATAAIESLNGQKAQQALISVSYLNPNLGQPSAPATLSNYTLGTAAYFPGRLGQSRASSRGQTTSIASSDVFGYTTSTEASSPLHTPRTAPFSRVRSESDVFDSRKSSSIYSTASQSRQASGYSTPQKSWARNSAVESHSGYETPPHLLALSRRLHEPGTVEGLVNNADIEARARQGQGLGGHWNLNDRKAIPAHNRVFPERILTGLDPRTTVMIKDVPNKLSRQELIDILEEVVPGDYDFVYLRFDFKNCCNVGYAFVNFCSVKALYQFIQAKVGKKWNMFSSEKVLQVSYADIQGKAALINKFKNSAVMGVIEAWRPQIFYSNGRMKGQPEPFPDSDNLAIRSRSTAAQLNSFSNGPSYPYGYEDQYYDYTSPHGSTYGV</sequence>
<dbReference type="InterPro" id="IPR007201">
    <property type="entry name" value="Mei2-like_Rrm_C"/>
</dbReference>
<dbReference type="EMBL" id="CP144543">
    <property type="protein sequence ID" value="WVW83190.1"/>
    <property type="molecule type" value="Genomic_DNA"/>
</dbReference>
<protein>
    <recommendedName>
        <fullName evidence="4">RRM domain-containing protein</fullName>
    </recommendedName>
</protein>
<dbReference type="GeneID" id="30212895"/>
<name>A0AAJ8M9Z3_9TREE</name>
<feature type="region of interest" description="Disordered" evidence="3">
    <location>
        <begin position="125"/>
        <end position="214"/>
    </location>
</feature>
<feature type="domain" description="RRM" evidence="4">
    <location>
        <begin position="594"/>
        <end position="678"/>
    </location>
</feature>
<evidence type="ECO:0000313" key="6">
    <source>
        <dbReference type="Proteomes" id="UP000092730"/>
    </source>
</evidence>
<gene>
    <name evidence="5" type="ORF">I302_105208</name>
</gene>
<feature type="compositionally biased region" description="Basic and acidic residues" evidence="3">
    <location>
        <begin position="478"/>
        <end position="489"/>
    </location>
</feature>
<dbReference type="InterPro" id="IPR035979">
    <property type="entry name" value="RBD_domain_sf"/>
</dbReference>
<reference evidence="5" key="1">
    <citation type="submission" date="2013-07" db="EMBL/GenBank/DDBJ databases">
        <authorList>
            <consortium name="The Broad Institute Genome Sequencing Platform"/>
            <person name="Cuomo C."/>
            <person name="Litvintseva A."/>
            <person name="Chen Y."/>
            <person name="Heitman J."/>
            <person name="Sun S."/>
            <person name="Springer D."/>
            <person name="Dromer F."/>
            <person name="Young S.K."/>
            <person name="Zeng Q."/>
            <person name="Gargeya S."/>
            <person name="Fitzgerald M."/>
            <person name="Abouelleil A."/>
            <person name="Alvarado L."/>
            <person name="Berlin A.M."/>
            <person name="Chapman S.B."/>
            <person name="Dewar J."/>
            <person name="Goldberg J."/>
            <person name="Griggs A."/>
            <person name="Gujja S."/>
            <person name="Hansen M."/>
            <person name="Howarth C."/>
            <person name="Imamovic A."/>
            <person name="Larimer J."/>
            <person name="McCowan C."/>
            <person name="Murphy C."/>
            <person name="Pearson M."/>
            <person name="Priest M."/>
            <person name="Roberts A."/>
            <person name="Saif S."/>
            <person name="Shea T."/>
            <person name="Sykes S."/>
            <person name="Wortman J."/>
            <person name="Nusbaum C."/>
            <person name="Birren B."/>
        </authorList>
    </citation>
    <scope>NUCLEOTIDE SEQUENCE</scope>
    <source>
        <strain evidence="5">CBS 10118</strain>
    </source>
</reference>
<evidence type="ECO:0000259" key="4">
    <source>
        <dbReference type="PROSITE" id="PS50102"/>
    </source>
</evidence>
<evidence type="ECO:0000256" key="3">
    <source>
        <dbReference type="SAM" id="MobiDB-lite"/>
    </source>
</evidence>
<dbReference type="KEGG" id="kbi:30212895"/>
<proteinExistence type="predicted"/>